<sequence>MPDVNGDYNNARNWIQRRDPLTLDLDDDGLETTGIDPNNPILFDHDGDGTANATGWVKPDDGYLVFDRNENGLIDNGTELFGDSTPLLDENGEVVGNAADGFAALAAEDTNNDGNVDAGDANWDKLRVWQDLNSDGKTDEDELKTLEEVGIAGFHVGKEENTQVLANGNAVADLGSYIRTDGSKGTLGEVTGNMADIDLIDNPFYREFSDTIPLTEQAKTLADMQSLHFPRVLAEAA</sequence>
<gene>
    <name evidence="1" type="ORF">AAY24_17970</name>
</gene>
<dbReference type="EMBL" id="CP011412">
    <property type="protein sequence ID" value="AKH22383.1"/>
    <property type="molecule type" value="Genomic_DNA"/>
</dbReference>
<evidence type="ECO:0000313" key="2">
    <source>
        <dbReference type="Proteomes" id="UP000034410"/>
    </source>
</evidence>
<dbReference type="PATRIC" id="fig|1543721.4.peg.3722"/>
<reference evidence="1 2" key="1">
    <citation type="journal article" date="2015" name="Genome Announc.">
        <title>Complete Genome Sequence of Sedimenticola thiotaurini Strain SIP-G1, a Polyphosphate- and Polyhydroxyalkanoate-Accumulating Sulfur-Oxidizing Gammaproteobacterium Isolated from Salt Marsh Sediments.</title>
        <authorList>
            <person name="Flood B.E."/>
            <person name="Jones D.S."/>
            <person name="Bailey J.V."/>
        </authorList>
    </citation>
    <scope>NUCLEOTIDE SEQUENCE [LARGE SCALE GENOMIC DNA]</scope>
    <source>
        <strain evidence="1 2">SIP-G1</strain>
    </source>
</reference>
<accession>A0A0F7K607</accession>
<dbReference type="KEGG" id="seds:AAY24_17970"/>
<dbReference type="PANTHER" id="PTHR39431">
    <property type="entry name" value="FRPA/C-RELATED PROTEIN"/>
    <property type="match status" value="1"/>
</dbReference>
<keyword evidence="2" id="KW-1185">Reference proteome</keyword>
<dbReference type="AlphaFoldDB" id="A0A0F7K607"/>
<protein>
    <recommendedName>
        <fullName evidence="3">Calcium-binding protein</fullName>
    </recommendedName>
</protein>
<dbReference type="Proteomes" id="UP000034410">
    <property type="component" value="Chromosome"/>
</dbReference>
<name>A0A0F7K607_9GAMM</name>
<organism evidence="1 2">
    <name type="scientific">Sedimenticola thiotaurini</name>
    <dbReference type="NCBI Taxonomy" id="1543721"/>
    <lineage>
        <taxon>Bacteria</taxon>
        <taxon>Pseudomonadati</taxon>
        <taxon>Pseudomonadota</taxon>
        <taxon>Gammaproteobacteria</taxon>
        <taxon>Chromatiales</taxon>
        <taxon>Sedimenticolaceae</taxon>
        <taxon>Sedimenticola</taxon>
    </lineage>
</organism>
<proteinExistence type="predicted"/>
<dbReference type="PANTHER" id="PTHR39431:SF1">
    <property type="entry name" value="FRPA_C-RELATED PROTEIN"/>
    <property type="match status" value="1"/>
</dbReference>
<evidence type="ECO:0000313" key="1">
    <source>
        <dbReference type="EMBL" id="AKH22383.1"/>
    </source>
</evidence>
<evidence type="ECO:0008006" key="3">
    <source>
        <dbReference type="Google" id="ProtNLM"/>
    </source>
</evidence>